<evidence type="ECO:0000256" key="9">
    <source>
        <dbReference type="ARBA" id="ARBA00023136"/>
    </source>
</evidence>
<dbReference type="InterPro" id="IPR001356">
    <property type="entry name" value="HD"/>
</dbReference>
<sequence length="992" mass="111769">MRGDDAHKNTVDIRERLGFFVRSSVDFNPAQSLGFVERELHQDELLIPEADEDDARSLPQARDVIDLEANVDRLEGDLTEINQNNQALQKSFVELTEFKHVLRNMDAYFEEHEHDENEPELVDENTPRPASPSPEDGAPQERHVQMGFLAGVLPTARFASFERMLWRVCRGNVFVRRTDLEAPLLDPQTGEQMHKTVFVIFFQGEKLKARIKKICDGFHANRYAVPTDRGERREMSLGVMARLEDLNTVLNQAKDHRSKVLLNAARSLRRWQCSVHKIKAVYHMLNQFNLDVTQKCLIAEAWCPQSALGEIQRALKRGTDASDSHVPSILNRMETTEKPPTYNRTNKFTRGFQNIVDAYGVSSYREMNPVPPYAIVTFPFLFAVMFGDAGHGLIMFAFALFLVLRENALQKVKNAGEIWDTFFNGRYIILLMGLFSIYTGLIYNDIFSKSANIFGSRWRAPDNIPYGFLRRYLNVWSELVPEILFLGSLFGYLTALIVFKWTLPNGAPHGEGVACSRSLLIMFINMFLMTYTKEPCYQDLLYPAQQTVEKILLMVAFASVPWLLVAKPLYLFYLSKKHGLPQGSKAPPEDPSTSDLTPCLEAEFNSQQREADEAAARALSIGSDASTRVLHEELLTASVSSRRSHSPVTLAQGSLTSSQEAAPEGAEHFELGEVVIHQMIHTIEYCLGAISNTASYLRLWALSLAHAQLSEVLWTMVMKIGLSMSTSFIGAAAVFAVFAAWAGLTISILLVMEGLSAFLHALRLHWGRRLWAYGYTRTDTGGMLQSAEKGRDSRRLNPERNVWSAESAKNPLLKGDDASPPPQFPALSLAFKPQLKTTPKLPQDTRKWISYQHHGCLVRGAVLFLLEACPLREPEEQDARHNLPGDPAATTAGRKERTAFSRHQVEMLEAEFSRRNYLTRLRRYEMSLALDLTERQVKVWFQNRRMKWKRGRTALACSPVANPLVAPGRAPSAVLAPSSETLSASSSEEAQL</sequence>
<evidence type="ECO:0000256" key="15">
    <source>
        <dbReference type="SAM" id="Coils"/>
    </source>
</evidence>
<dbReference type="PANTHER" id="PTHR11629:SF63">
    <property type="entry name" value="V-TYPE PROTON ATPASE SUBUNIT A"/>
    <property type="match status" value="1"/>
</dbReference>
<feature type="transmembrane region" description="Helical" evidence="14">
    <location>
        <begin position="483"/>
        <end position="502"/>
    </location>
</feature>
<dbReference type="OrthoDB" id="6412104at2759"/>
<accession>A0A9J6G2I4</accession>
<feature type="coiled-coil region" evidence="15">
    <location>
        <begin position="64"/>
        <end position="91"/>
    </location>
</feature>
<feature type="domain" description="Homeobox" evidence="17">
    <location>
        <begin position="891"/>
        <end position="951"/>
    </location>
</feature>
<evidence type="ECO:0000256" key="3">
    <source>
        <dbReference type="ARBA" id="ARBA00009904"/>
    </source>
</evidence>
<keyword evidence="19" id="KW-1185">Reference proteome</keyword>
<dbReference type="InterPro" id="IPR017970">
    <property type="entry name" value="Homeobox_CS"/>
</dbReference>
<keyword evidence="11 12" id="KW-0539">Nucleus</keyword>
<evidence type="ECO:0000256" key="12">
    <source>
        <dbReference type="PROSITE-ProRule" id="PRU00108"/>
    </source>
</evidence>
<evidence type="ECO:0000256" key="8">
    <source>
        <dbReference type="ARBA" id="ARBA00023125"/>
    </source>
</evidence>
<dbReference type="GO" id="GO:0005886">
    <property type="term" value="C:plasma membrane"/>
    <property type="evidence" value="ECO:0007669"/>
    <property type="project" value="TreeGrafter"/>
</dbReference>
<protein>
    <recommendedName>
        <fullName evidence="14">V-type proton ATPase subunit a</fullName>
    </recommendedName>
</protein>
<comment type="similarity">
    <text evidence="3 14">Belongs to the V-ATPase 116 kDa subunit family.</text>
</comment>
<feature type="transmembrane region" description="Helical" evidence="14">
    <location>
        <begin position="425"/>
        <end position="443"/>
    </location>
</feature>
<feature type="transmembrane region" description="Helical" evidence="14">
    <location>
        <begin position="728"/>
        <end position="752"/>
    </location>
</feature>
<name>A0A9J6G2I4_HAELO</name>
<evidence type="ECO:0000313" key="18">
    <source>
        <dbReference type="EMBL" id="KAH9368696.1"/>
    </source>
</evidence>
<dbReference type="GO" id="GO:0051117">
    <property type="term" value="F:ATPase binding"/>
    <property type="evidence" value="ECO:0007669"/>
    <property type="project" value="TreeGrafter"/>
</dbReference>
<evidence type="ECO:0000256" key="11">
    <source>
        <dbReference type="ARBA" id="ARBA00023242"/>
    </source>
</evidence>
<dbReference type="SUPFAM" id="SSF46689">
    <property type="entry name" value="Homeodomain-like"/>
    <property type="match status" value="1"/>
</dbReference>
<dbReference type="PROSITE" id="PS00027">
    <property type="entry name" value="HOMEOBOX_1"/>
    <property type="match status" value="1"/>
</dbReference>
<keyword evidence="10 12" id="KW-0371">Homeobox</keyword>
<dbReference type="Pfam" id="PF01496">
    <property type="entry name" value="V_ATPase_I"/>
    <property type="match status" value="2"/>
</dbReference>
<dbReference type="PRINTS" id="PR00024">
    <property type="entry name" value="HOMEOBOX"/>
</dbReference>
<dbReference type="GO" id="GO:0000981">
    <property type="term" value="F:DNA-binding transcription factor activity, RNA polymerase II-specific"/>
    <property type="evidence" value="ECO:0007669"/>
    <property type="project" value="InterPro"/>
</dbReference>
<comment type="caution">
    <text evidence="18">The sequence shown here is derived from an EMBL/GenBank/DDBJ whole genome shotgun (WGS) entry which is preliminary data.</text>
</comment>
<feature type="region of interest" description="Disordered" evidence="16">
    <location>
        <begin position="112"/>
        <end position="140"/>
    </location>
</feature>
<evidence type="ECO:0000256" key="13">
    <source>
        <dbReference type="RuleBase" id="RU000682"/>
    </source>
</evidence>
<keyword evidence="6 14" id="KW-1133">Transmembrane helix</keyword>
<dbReference type="PANTHER" id="PTHR11629">
    <property type="entry name" value="VACUOLAR PROTON ATPASES"/>
    <property type="match status" value="1"/>
</dbReference>
<evidence type="ECO:0000256" key="10">
    <source>
        <dbReference type="ARBA" id="ARBA00023155"/>
    </source>
</evidence>
<evidence type="ECO:0000313" key="19">
    <source>
        <dbReference type="Proteomes" id="UP000821853"/>
    </source>
</evidence>
<dbReference type="OMA" id="DINMFQR"/>
<dbReference type="CDD" id="cd00086">
    <property type="entry name" value="homeodomain"/>
    <property type="match status" value="1"/>
</dbReference>
<dbReference type="Gene3D" id="1.10.10.60">
    <property type="entry name" value="Homeodomain-like"/>
    <property type="match status" value="1"/>
</dbReference>
<keyword evidence="14" id="KW-0375">Hydrogen ion transport</keyword>
<dbReference type="GO" id="GO:0003677">
    <property type="term" value="F:DNA binding"/>
    <property type="evidence" value="ECO:0007669"/>
    <property type="project" value="UniProtKB-UniRule"/>
</dbReference>
<keyword evidence="4 14" id="KW-0813">Transport</keyword>
<keyword evidence="15" id="KW-0175">Coiled coil</keyword>
<evidence type="ECO:0000256" key="2">
    <source>
        <dbReference type="ARBA" id="ARBA00004141"/>
    </source>
</evidence>
<evidence type="ECO:0000259" key="17">
    <source>
        <dbReference type="PROSITE" id="PS50071"/>
    </source>
</evidence>
<dbReference type="VEuPathDB" id="VectorBase:HLOH_050052"/>
<feature type="transmembrane region" description="Helical" evidence="14">
    <location>
        <begin position="514"/>
        <end position="531"/>
    </location>
</feature>
<evidence type="ECO:0000256" key="4">
    <source>
        <dbReference type="ARBA" id="ARBA00022448"/>
    </source>
</evidence>
<dbReference type="AlphaFoldDB" id="A0A9J6G2I4"/>
<dbReference type="GO" id="GO:0007035">
    <property type="term" value="P:vacuolar acidification"/>
    <property type="evidence" value="ECO:0007669"/>
    <property type="project" value="TreeGrafter"/>
</dbReference>
<keyword evidence="9 14" id="KW-0472">Membrane</keyword>
<dbReference type="GO" id="GO:0046961">
    <property type="term" value="F:proton-transporting ATPase activity, rotational mechanism"/>
    <property type="evidence" value="ECO:0007669"/>
    <property type="project" value="InterPro"/>
</dbReference>
<comment type="subcellular location">
    <subcellularLocation>
        <location evidence="2">Membrane</location>
        <topology evidence="2">Multi-pass membrane protein</topology>
    </subcellularLocation>
    <subcellularLocation>
        <location evidence="1 12 13">Nucleus</location>
    </subcellularLocation>
</comment>
<dbReference type="EMBL" id="JABSTR010000004">
    <property type="protein sequence ID" value="KAH9368696.1"/>
    <property type="molecule type" value="Genomic_DNA"/>
</dbReference>
<dbReference type="InterPro" id="IPR009057">
    <property type="entry name" value="Homeodomain-like_sf"/>
</dbReference>
<evidence type="ECO:0000256" key="6">
    <source>
        <dbReference type="ARBA" id="ARBA00022989"/>
    </source>
</evidence>
<dbReference type="SMART" id="SM00389">
    <property type="entry name" value="HOX"/>
    <property type="match status" value="1"/>
</dbReference>
<dbReference type="PROSITE" id="PS50071">
    <property type="entry name" value="HOMEOBOX_2"/>
    <property type="match status" value="1"/>
</dbReference>
<dbReference type="Proteomes" id="UP000821853">
    <property type="component" value="Chromosome 2"/>
</dbReference>
<evidence type="ECO:0000256" key="5">
    <source>
        <dbReference type="ARBA" id="ARBA00022692"/>
    </source>
</evidence>
<feature type="transmembrane region" description="Helical" evidence="14">
    <location>
        <begin position="373"/>
        <end position="404"/>
    </location>
</feature>
<reference evidence="18 19" key="1">
    <citation type="journal article" date="2020" name="Cell">
        <title>Large-Scale Comparative Analyses of Tick Genomes Elucidate Their Genetic Diversity and Vector Capacities.</title>
        <authorList>
            <consortium name="Tick Genome and Microbiome Consortium (TIGMIC)"/>
            <person name="Jia N."/>
            <person name="Wang J."/>
            <person name="Shi W."/>
            <person name="Du L."/>
            <person name="Sun Y."/>
            <person name="Zhan W."/>
            <person name="Jiang J.F."/>
            <person name="Wang Q."/>
            <person name="Zhang B."/>
            <person name="Ji P."/>
            <person name="Bell-Sakyi L."/>
            <person name="Cui X.M."/>
            <person name="Yuan T.T."/>
            <person name="Jiang B.G."/>
            <person name="Yang W.F."/>
            <person name="Lam T.T."/>
            <person name="Chang Q.C."/>
            <person name="Ding S.J."/>
            <person name="Wang X.J."/>
            <person name="Zhu J.G."/>
            <person name="Ruan X.D."/>
            <person name="Zhao L."/>
            <person name="Wei J.T."/>
            <person name="Ye R.Z."/>
            <person name="Que T.C."/>
            <person name="Du C.H."/>
            <person name="Zhou Y.H."/>
            <person name="Cheng J.X."/>
            <person name="Dai P.F."/>
            <person name="Guo W.B."/>
            <person name="Han X.H."/>
            <person name="Huang E.J."/>
            <person name="Li L.F."/>
            <person name="Wei W."/>
            <person name="Gao Y.C."/>
            <person name="Liu J.Z."/>
            <person name="Shao H.Z."/>
            <person name="Wang X."/>
            <person name="Wang C.C."/>
            <person name="Yang T.C."/>
            <person name="Huo Q.B."/>
            <person name="Li W."/>
            <person name="Chen H.Y."/>
            <person name="Chen S.E."/>
            <person name="Zhou L.G."/>
            <person name="Ni X.B."/>
            <person name="Tian J.H."/>
            <person name="Sheng Y."/>
            <person name="Liu T."/>
            <person name="Pan Y.S."/>
            <person name="Xia L.Y."/>
            <person name="Li J."/>
            <person name="Zhao F."/>
            <person name="Cao W.C."/>
        </authorList>
    </citation>
    <scope>NUCLEOTIDE SEQUENCE [LARGE SCALE GENOMIC DNA]</scope>
    <source>
        <strain evidence="18">HaeL-2018</strain>
    </source>
</reference>
<evidence type="ECO:0000256" key="14">
    <source>
        <dbReference type="RuleBase" id="RU361189"/>
    </source>
</evidence>
<dbReference type="GO" id="GO:0005634">
    <property type="term" value="C:nucleus"/>
    <property type="evidence" value="ECO:0007669"/>
    <property type="project" value="UniProtKB-SubCell"/>
</dbReference>
<dbReference type="InterPro" id="IPR020479">
    <property type="entry name" value="HD_metazoa"/>
</dbReference>
<dbReference type="GO" id="GO:0033179">
    <property type="term" value="C:proton-transporting V-type ATPase, V0 domain"/>
    <property type="evidence" value="ECO:0007669"/>
    <property type="project" value="InterPro"/>
</dbReference>
<keyword evidence="8 12" id="KW-0238">DNA-binding</keyword>
<feature type="DNA-binding region" description="Homeobox" evidence="12">
    <location>
        <begin position="893"/>
        <end position="952"/>
    </location>
</feature>
<dbReference type="InterPro" id="IPR002490">
    <property type="entry name" value="V-ATPase_116kDa_su"/>
</dbReference>
<feature type="transmembrane region" description="Helical" evidence="14">
    <location>
        <begin position="551"/>
        <end position="573"/>
    </location>
</feature>
<organism evidence="18 19">
    <name type="scientific">Haemaphysalis longicornis</name>
    <name type="common">Bush tick</name>
    <dbReference type="NCBI Taxonomy" id="44386"/>
    <lineage>
        <taxon>Eukaryota</taxon>
        <taxon>Metazoa</taxon>
        <taxon>Ecdysozoa</taxon>
        <taxon>Arthropoda</taxon>
        <taxon>Chelicerata</taxon>
        <taxon>Arachnida</taxon>
        <taxon>Acari</taxon>
        <taxon>Parasitiformes</taxon>
        <taxon>Ixodida</taxon>
        <taxon>Ixodoidea</taxon>
        <taxon>Ixodidae</taxon>
        <taxon>Haemaphysalinae</taxon>
        <taxon>Haemaphysalis</taxon>
    </lineage>
</organism>
<gene>
    <name evidence="18" type="ORF">HPB48_004715</name>
</gene>
<keyword evidence="5 14" id="KW-0812">Transmembrane</keyword>
<evidence type="ECO:0000256" key="16">
    <source>
        <dbReference type="SAM" id="MobiDB-lite"/>
    </source>
</evidence>
<comment type="function">
    <text evidence="14">Essential component of the vacuolar proton pump (V-ATPase), a multimeric enzyme that catalyzes the translocation of protons across the membranes. Required for assembly and activity of the V-ATPase.</text>
</comment>
<dbReference type="Pfam" id="PF00046">
    <property type="entry name" value="Homeodomain"/>
    <property type="match status" value="1"/>
</dbReference>
<keyword evidence="7 14" id="KW-0406">Ion transport</keyword>
<dbReference type="GO" id="GO:0016471">
    <property type="term" value="C:vacuolar proton-transporting V-type ATPase complex"/>
    <property type="evidence" value="ECO:0007669"/>
    <property type="project" value="TreeGrafter"/>
</dbReference>
<evidence type="ECO:0000256" key="7">
    <source>
        <dbReference type="ARBA" id="ARBA00023065"/>
    </source>
</evidence>
<evidence type="ECO:0000256" key="1">
    <source>
        <dbReference type="ARBA" id="ARBA00004123"/>
    </source>
</evidence>
<proteinExistence type="inferred from homology"/>